<evidence type="ECO:0000313" key="9">
    <source>
        <dbReference type="Proteomes" id="UP001064782"/>
    </source>
</evidence>
<organism evidence="8 9">
    <name type="scientific">Mycobacterium kiyosense</name>
    <dbReference type="NCBI Taxonomy" id="2871094"/>
    <lineage>
        <taxon>Bacteria</taxon>
        <taxon>Bacillati</taxon>
        <taxon>Actinomycetota</taxon>
        <taxon>Actinomycetes</taxon>
        <taxon>Mycobacteriales</taxon>
        <taxon>Mycobacteriaceae</taxon>
        <taxon>Mycobacterium</taxon>
    </lineage>
</organism>
<dbReference type="GeneID" id="83627143"/>
<dbReference type="Pfam" id="PF00440">
    <property type="entry name" value="TetR_N"/>
    <property type="match status" value="1"/>
</dbReference>
<gene>
    <name evidence="8" type="ORF">Mkiyose1413_05160</name>
    <name evidence="7" type="ORF">SRL2020028_00850</name>
</gene>
<dbReference type="Proteomes" id="UP001064782">
    <property type="component" value="Unassembled WGS sequence"/>
</dbReference>
<evidence type="ECO:0000256" key="2">
    <source>
        <dbReference type="ARBA" id="ARBA00023125"/>
    </source>
</evidence>
<evidence type="ECO:0000259" key="6">
    <source>
        <dbReference type="PROSITE" id="PS50977"/>
    </source>
</evidence>
<dbReference type="EMBL" id="BRZI01000002">
    <property type="protein sequence ID" value="GLD28633.1"/>
    <property type="molecule type" value="Genomic_DNA"/>
</dbReference>
<dbReference type="Proteomes" id="UP001165663">
    <property type="component" value="Unassembled WGS sequence"/>
</dbReference>
<name>A0A9P3Q0K2_9MYCO</name>
<dbReference type="GO" id="GO:0045892">
    <property type="term" value="P:negative regulation of DNA-templated transcription"/>
    <property type="evidence" value="ECO:0007669"/>
    <property type="project" value="InterPro"/>
</dbReference>
<dbReference type="RefSeq" id="WP_238304878.1">
    <property type="nucleotide sequence ID" value="NZ_BRXE01000001.1"/>
</dbReference>
<dbReference type="AlphaFoldDB" id="A0A9P3Q0K2"/>
<keyword evidence="2 4" id="KW-0238">DNA-binding</keyword>
<dbReference type="Gene3D" id="1.10.357.10">
    <property type="entry name" value="Tetracycline Repressor, domain 2"/>
    <property type="match status" value="1"/>
</dbReference>
<dbReference type="EMBL" id="BRXE01000001">
    <property type="protein sequence ID" value="GLB80829.1"/>
    <property type="molecule type" value="Genomic_DNA"/>
</dbReference>
<evidence type="ECO:0000256" key="3">
    <source>
        <dbReference type="ARBA" id="ARBA00023163"/>
    </source>
</evidence>
<evidence type="ECO:0000313" key="7">
    <source>
        <dbReference type="EMBL" id="GLB80829.1"/>
    </source>
</evidence>
<evidence type="ECO:0000256" key="5">
    <source>
        <dbReference type="SAM" id="MobiDB-lite"/>
    </source>
</evidence>
<comment type="caution">
    <text evidence="8">The sequence shown here is derived from an EMBL/GenBank/DDBJ whole genome shotgun (WGS) entry which is preliminary data.</text>
</comment>
<dbReference type="InterPro" id="IPR001647">
    <property type="entry name" value="HTH_TetR"/>
</dbReference>
<feature type="DNA-binding region" description="H-T-H motif" evidence="4">
    <location>
        <begin position="37"/>
        <end position="56"/>
    </location>
</feature>
<dbReference type="InterPro" id="IPR004111">
    <property type="entry name" value="Repressor_TetR_C"/>
</dbReference>
<keyword evidence="3" id="KW-0804">Transcription</keyword>
<dbReference type="InterPro" id="IPR009057">
    <property type="entry name" value="Homeodomain-like_sf"/>
</dbReference>
<protein>
    <recommendedName>
        <fullName evidence="6">HTH tetR-type domain-containing protein</fullName>
    </recommendedName>
</protein>
<dbReference type="InterPro" id="IPR036271">
    <property type="entry name" value="Tet_transcr_reg_TetR-rel_C_sf"/>
</dbReference>
<proteinExistence type="predicted"/>
<dbReference type="PANTHER" id="PTHR30055">
    <property type="entry name" value="HTH-TYPE TRANSCRIPTIONAL REGULATOR RUTR"/>
    <property type="match status" value="1"/>
</dbReference>
<dbReference type="GO" id="GO:0003700">
    <property type="term" value="F:DNA-binding transcription factor activity"/>
    <property type="evidence" value="ECO:0007669"/>
    <property type="project" value="TreeGrafter"/>
</dbReference>
<dbReference type="SUPFAM" id="SSF46689">
    <property type="entry name" value="Homeodomain-like"/>
    <property type="match status" value="1"/>
</dbReference>
<accession>A0A9P3Q0K2</accession>
<evidence type="ECO:0000256" key="1">
    <source>
        <dbReference type="ARBA" id="ARBA00023015"/>
    </source>
</evidence>
<dbReference type="InterPro" id="IPR050109">
    <property type="entry name" value="HTH-type_TetR-like_transc_reg"/>
</dbReference>
<evidence type="ECO:0000256" key="4">
    <source>
        <dbReference type="PROSITE-ProRule" id="PRU00335"/>
    </source>
</evidence>
<dbReference type="PANTHER" id="PTHR30055:SF234">
    <property type="entry name" value="HTH-TYPE TRANSCRIPTIONAL REGULATOR BETI"/>
    <property type="match status" value="1"/>
</dbReference>
<keyword evidence="9" id="KW-1185">Reference proteome</keyword>
<feature type="domain" description="HTH tetR-type" evidence="6">
    <location>
        <begin position="14"/>
        <end position="74"/>
    </location>
</feature>
<evidence type="ECO:0000313" key="8">
    <source>
        <dbReference type="EMBL" id="GLD28633.1"/>
    </source>
</evidence>
<feature type="region of interest" description="Disordered" evidence="5">
    <location>
        <begin position="185"/>
        <end position="207"/>
    </location>
</feature>
<dbReference type="PROSITE" id="PS50977">
    <property type="entry name" value="HTH_TETR_2"/>
    <property type="match status" value="1"/>
</dbReference>
<dbReference type="Pfam" id="PF02909">
    <property type="entry name" value="TetR_C_1"/>
    <property type="match status" value="1"/>
</dbReference>
<dbReference type="SUPFAM" id="SSF48498">
    <property type="entry name" value="Tetracyclin repressor-like, C-terminal domain"/>
    <property type="match status" value="1"/>
</dbReference>
<keyword evidence="1" id="KW-0805">Transcription regulation</keyword>
<dbReference type="GO" id="GO:0000976">
    <property type="term" value="F:transcription cis-regulatory region binding"/>
    <property type="evidence" value="ECO:0007669"/>
    <property type="project" value="TreeGrafter"/>
</dbReference>
<sequence length="207" mass="22923">MTTDERRRRGPKPTLSREMVIEAALDLVDAEGLAALNLRKLAGRMKISAMTPYHYFEDKADLLAAMVGHALAPLASDLDPNLAWDDQIDAAMHDFHDTLKRHPGVVELIIAEADTVRLDDFRQALITTLRKAGLSQAHSADVLRSLTSYILGYTLLDRLRPKQPGRPDPPASFDTGLEMMMRSLREDVAARQRAGKPRAGRTRAGTT</sequence>
<reference evidence="8" key="1">
    <citation type="submission" date="2022-08" db="EMBL/GenBank/DDBJ databases">
        <title>Mycobacterium kiyosense sp. nov., scotochromogenic slow-glowing species isolated from respiratory specimens.</title>
        <authorList>
            <person name="Fukano H."/>
            <person name="Kazumi Y."/>
            <person name="Sakagami N."/>
            <person name="Ato M."/>
            <person name="Mitarai S."/>
            <person name="Hoshino Y."/>
        </authorList>
    </citation>
    <scope>NUCLEOTIDE SEQUENCE</scope>
    <source>
        <strain evidence="8">1413</strain>
        <strain evidence="7">SRL2020-028</strain>
    </source>
</reference>